<dbReference type="Proteomes" id="UP000186132">
    <property type="component" value="Unassembled WGS sequence"/>
</dbReference>
<sequence length="270" mass="26861">MLSSLAPARRRVVLAALTAAVVAAVGAVAAIVVVVAADGDHDDESGTAAVGQDRLGPVVLVPGYGGSTTGLDVLARTLRERGRDVSVFPLPGDGRGDLDAQAVALGRTVSTVRARHDGAAVDVVGYSAGGVVARLWVADHGGDRAARRVLTLGSPHHGTDIAALAGSTLPGACPVACRQLAPDSTLLADLNAGDETPAGPTFVSVWTTHDDVVVPASSARLAGAVNLTVQSVCPGDAVRHAGLPSDPRVGSIVLSELAAGPPARAATVAC</sequence>
<dbReference type="RefSeq" id="WP_073392101.1">
    <property type="nucleotide sequence ID" value="NZ_FQVU01000006.1"/>
</dbReference>
<name>A0A1M5T438_9ACTN</name>
<dbReference type="InterPro" id="IPR000073">
    <property type="entry name" value="AB_hydrolase_1"/>
</dbReference>
<evidence type="ECO:0000313" key="4">
    <source>
        <dbReference type="Proteomes" id="UP000186132"/>
    </source>
</evidence>
<dbReference type="EMBL" id="FQVU01000006">
    <property type="protein sequence ID" value="SHH45494.1"/>
    <property type="molecule type" value="Genomic_DNA"/>
</dbReference>
<dbReference type="InterPro" id="IPR029058">
    <property type="entry name" value="AB_hydrolase_fold"/>
</dbReference>
<dbReference type="Gene3D" id="3.40.50.1820">
    <property type="entry name" value="alpha/beta hydrolase"/>
    <property type="match status" value="1"/>
</dbReference>
<accession>A0A1M5T438</accession>
<keyword evidence="4" id="KW-1185">Reference proteome</keyword>
<feature type="chain" id="PRO_5039706656" evidence="1">
    <location>
        <begin position="30"/>
        <end position="270"/>
    </location>
</feature>
<dbReference type="AlphaFoldDB" id="A0A1M5T438"/>
<evidence type="ECO:0000256" key="1">
    <source>
        <dbReference type="SAM" id="SignalP"/>
    </source>
</evidence>
<feature type="domain" description="AB hydrolase-1" evidence="2">
    <location>
        <begin position="57"/>
        <end position="163"/>
    </location>
</feature>
<dbReference type="OrthoDB" id="8871309at2"/>
<evidence type="ECO:0000259" key="2">
    <source>
        <dbReference type="Pfam" id="PF00561"/>
    </source>
</evidence>
<dbReference type="STRING" id="1206085.SAMN05443575_3903"/>
<keyword evidence="3" id="KW-0378">Hydrolase</keyword>
<proteinExistence type="predicted"/>
<keyword evidence="1" id="KW-0732">Signal</keyword>
<dbReference type="Pfam" id="PF00561">
    <property type="entry name" value="Abhydrolase_1"/>
    <property type="match status" value="1"/>
</dbReference>
<dbReference type="PANTHER" id="PTHR37946">
    <property type="entry name" value="SLL1969 PROTEIN"/>
    <property type="match status" value="1"/>
</dbReference>
<evidence type="ECO:0000313" key="3">
    <source>
        <dbReference type="EMBL" id="SHH45494.1"/>
    </source>
</evidence>
<dbReference type="SUPFAM" id="SSF53474">
    <property type="entry name" value="alpha/beta-Hydrolases"/>
    <property type="match status" value="1"/>
</dbReference>
<feature type="signal peptide" evidence="1">
    <location>
        <begin position="1"/>
        <end position="29"/>
    </location>
</feature>
<gene>
    <name evidence="3" type="ORF">SAMN05443575_3903</name>
</gene>
<dbReference type="GO" id="GO:0016787">
    <property type="term" value="F:hydrolase activity"/>
    <property type="evidence" value="ECO:0007669"/>
    <property type="project" value="UniProtKB-KW"/>
</dbReference>
<reference evidence="3 4" key="1">
    <citation type="submission" date="2016-11" db="EMBL/GenBank/DDBJ databases">
        <authorList>
            <person name="Jaros S."/>
            <person name="Januszkiewicz K."/>
            <person name="Wedrychowicz H."/>
        </authorList>
    </citation>
    <scope>NUCLEOTIDE SEQUENCE [LARGE SCALE GENOMIC DNA]</scope>
    <source>
        <strain evidence="3 4">DSM 45627</strain>
    </source>
</reference>
<protein>
    <submittedName>
        <fullName evidence="3">Triacylglycerol esterase/lipase EstA, alpha/beta hydrolase fold</fullName>
    </submittedName>
</protein>
<organism evidence="3 4">
    <name type="scientific">Jatrophihabitans endophyticus</name>
    <dbReference type="NCBI Taxonomy" id="1206085"/>
    <lineage>
        <taxon>Bacteria</taxon>
        <taxon>Bacillati</taxon>
        <taxon>Actinomycetota</taxon>
        <taxon>Actinomycetes</taxon>
        <taxon>Jatrophihabitantales</taxon>
        <taxon>Jatrophihabitantaceae</taxon>
        <taxon>Jatrophihabitans</taxon>
    </lineage>
</organism>
<dbReference type="PANTHER" id="PTHR37946:SF1">
    <property type="entry name" value="SLL1969 PROTEIN"/>
    <property type="match status" value="1"/>
</dbReference>